<reference evidence="2 3" key="1">
    <citation type="submission" date="2024-05" db="EMBL/GenBank/DDBJ databases">
        <title>A high-quality chromosomal-level genome assembly of Topmouth culter (Culter alburnus).</title>
        <authorList>
            <person name="Zhao H."/>
        </authorList>
    </citation>
    <scope>NUCLEOTIDE SEQUENCE [LARGE SCALE GENOMIC DNA]</scope>
    <source>
        <strain evidence="2">CATC2023</strain>
        <tissue evidence="2">Muscle</tissue>
    </source>
</reference>
<feature type="compositionally biased region" description="Basic and acidic residues" evidence="1">
    <location>
        <begin position="90"/>
        <end position="101"/>
    </location>
</feature>
<dbReference type="AlphaFoldDB" id="A0AAW1ZKC6"/>
<comment type="caution">
    <text evidence="2">The sequence shown here is derived from an EMBL/GenBank/DDBJ whole genome shotgun (WGS) entry which is preliminary data.</text>
</comment>
<keyword evidence="3" id="KW-1185">Reference proteome</keyword>
<feature type="region of interest" description="Disordered" evidence="1">
    <location>
        <begin position="1"/>
        <end position="56"/>
    </location>
</feature>
<evidence type="ECO:0000313" key="3">
    <source>
        <dbReference type="Proteomes" id="UP001479290"/>
    </source>
</evidence>
<protein>
    <submittedName>
        <fullName evidence="2">Uncharacterized protein</fullName>
    </submittedName>
</protein>
<evidence type="ECO:0000256" key="1">
    <source>
        <dbReference type="SAM" id="MobiDB-lite"/>
    </source>
</evidence>
<name>A0AAW1ZKC6_CULAL</name>
<accession>A0AAW1ZKC6</accession>
<dbReference type="Proteomes" id="UP001479290">
    <property type="component" value="Unassembled WGS sequence"/>
</dbReference>
<dbReference type="EMBL" id="JAWDJR010000016">
    <property type="protein sequence ID" value="KAK9961363.1"/>
    <property type="molecule type" value="Genomic_DNA"/>
</dbReference>
<gene>
    <name evidence="2" type="ORF">ABG768_009153</name>
</gene>
<organism evidence="2 3">
    <name type="scientific">Culter alburnus</name>
    <name type="common">Topmouth culter</name>
    <dbReference type="NCBI Taxonomy" id="194366"/>
    <lineage>
        <taxon>Eukaryota</taxon>
        <taxon>Metazoa</taxon>
        <taxon>Chordata</taxon>
        <taxon>Craniata</taxon>
        <taxon>Vertebrata</taxon>
        <taxon>Euteleostomi</taxon>
        <taxon>Actinopterygii</taxon>
        <taxon>Neopterygii</taxon>
        <taxon>Teleostei</taxon>
        <taxon>Ostariophysi</taxon>
        <taxon>Cypriniformes</taxon>
        <taxon>Xenocyprididae</taxon>
        <taxon>Xenocypridinae</taxon>
        <taxon>Culter</taxon>
    </lineage>
</organism>
<sequence length="115" mass="12133">MPVGQSKDRETHSSLQNLESRKSITSRSSNERQGTVRLKSQAGSPLTGSITKGKGNHTAYLIHQKRPFEMCCWVASSLANVAGIDGAAPGREDAWPKRDGPGHVSMGTGPSAGSS</sequence>
<feature type="region of interest" description="Disordered" evidence="1">
    <location>
        <begin position="84"/>
        <end position="115"/>
    </location>
</feature>
<feature type="compositionally biased region" description="Polar residues" evidence="1">
    <location>
        <begin position="41"/>
        <end position="50"/>
    </location>
</feature>
<feature type="compositionally biased region" description="Basic and acidic residues" evidence="1">
    <location>
        <begin position="1"/>
        <end position="12"/>
    </location>
</feature>
<proteinExistence type="predicted"/>
<evidence type="ECO:0000313" key="2">
    <source>
        <dbReference type="EMBL" id="KAK9961363.1"/>
    </source>
</evidence>
<feature type="compositionally biased region" description="Polar residues" evidence="1">
    <location>
        <begin position="13"/>
        <end position="33"/>
    </location>
</feature>